<evidence type="ECO:0000259" key="10">
    <source>
        <dbReference type="Pfam" id="PF17048"/>
    </source>
</evidence>
<dbReference type="GO" id="GO:0046872">
    <property type="term" value="F:metal ion binding"/>
    <property type="evidence" value="ECO:0007669"/>
    <property type="project" value="UniProtKB-KW"/>
</dbReference>
<dbReference type="Pfam" id="PF04734">
    <property type="entry name" value="Ceramidase_alk"/>
    <property type="match status" value="1"/>
</dbReference>
<keyword evidence="7" id="KW-0746">Sphingolipid metabolism</keyword>
<evidence type="ECO:0000313" key="12">
    <source>
        <dbReference type="Proteomes" id="UP000007110"/>
    </source>
</evidence>
<keyword evidence="4 7" id="KW-0378">Hydrolase</keyword>
<keyword evidence="6" id="KW-0479">Metal-binding</keyword>
<comment type="cofactor">
    <cofactor evidence="6">
        <name>Zn(2+)</name>
        <dbReference type="ChEBI" id="CHEBI:29105"/>
    </cofactor>
    <text evidence="6">Binds 1 zinc ion per subunit.</text>
</comment>
<protein>
    <recommendedName>
        <fullName evidence="3 7">Neutral ceramidase</fullName>
        <ecNumber evidence="2 7">3.5.1.23</ecNumber>
    </recommendedName>
</protein>
<dbReference type="EC" id="3.5.1.23" evidence="2 7"/>
<dbReference type="InParanoid" id="A0A7M7NFU1"/>
<keyword evidence="7" id="KW-0443">Lipid metabolism</keyword>
<dbReference type="FunCoup" id="A0A7M7NFU1">
    <property type="interactions" value="872"/>
</dbReference>
<dbReference type="PANTHER" id="PTHR12670">
    <property type="entry name" value="CERAMIDASE"/>
    <property type="match status" value="1"/>
</dbReference>
<dbReference type="GO" id="GO:0046512">
    <property type="term" value="P:sphingosine biosynthetic process"/>
    <property type="evidence" value="ECO:0000318"/>
    <property type="project" value="GO_Central"/>
</dbReference>
<reference evidence="11" key="2">
    <citation type="submission" date="2021-01" db="UniProtKB">
        <authorList>
            <consortium name="EnsemblMetazoa"/>
        </authorList>
    </citation>
    <scope>IDENTIFICATION</scope>
</reference>
<dbReference type="Gene3D" id="2.60.40.2300">
    <property type="entry name" value="Neutral/alkaline non-lysosomal ceramidase, C-terminal domain"/>
    <property type="match status" value="1"/>
</dbReference>
<feature type="binding site" evidence="6">
    <location>
        <position position="117"/>
    </location>
    <ligand>
        <name>Zn(2+)</name>
        <dbReference type="ChEBI" id="CHEBI:29105"/>
    </ligand>
</feature>
<accession>A0A7M7NFU1</accession>
<sequence>MSSTLFFILVMVCFVSGSLSQDANYILGAGIADITGPAADANLMGYANPSQTAGGISIRQFSRAFVIADSKGEKRFVFVSIDAGMQDQGVTLEVISRLKTAYGGLYNETNVAISGTHSHSGTAGFLQFVLFDVTSLGFIKETFEVMVAGIVKSIESAHESMVPGNIYHNEGILLDSNINRSPTAYENNPKEEQARYKYNVDKLMTVLKLVDTNGADIGMINWFAVHGTCMNNTNKLISGDNKGYASQLMEKHFNPGALPGKGKFVAAFASSNLGDVSPNTKGARCIDTGLPCDRNSSTCGGKTEMCIAFGPGEDMFDSTRIIGENQYKKAMELYSVASRMLTGPIGFVHQYVNMTDVTVHYNSSFKGKTCKPSMGYSFAAGTTDGPGAFDFTQGVTEGNLFWNLVRNALKKPSPELIACQHPKPILLATGEMNFPYEWSPHIVDTQILRIGDFAILAIPGEFTTMSGRRVREAVTKEMIANGASANATAVVAGLTNTYSDYIVTYEEYQVQRYEGASTIFGQHTLQAYINQFRNLTTNMMQDKTPPRGPIPKSLIDDQVSFLPPVFFDETPIGKSFGEVLTDVSGTTFKKGSVVQAVFQAGNPRNNLRTGESFMTVEYLDPTKQTWTVVHTDADFCTRFIWTRTSTLLGHSEVTAYWDIPLDTPMGTYRLRVFGESKDIAQKISSYEGTSSQFKVTQ</sequence>
<evidence type="ECO:0000313" key="11">
    <source>
        <dbReference type="EnsemblMetazoa" id="XP_030834931"/>
    </source>
</evidence>
<dbReference type="CTD" id="56624"/>
<dbReference type="RefSeq" id="XP_030834931.1">
    <property type="nucleotide sequence ID" value="XM_030979071.1"/>
</dbReference>
<comment type="catalytic activity">
    <reaction evidence="7">
        <text>an N-acylsphing-4-enine + H2O = sphing-4-enine + a fatty acid</text>
        <dbReference type="Rhea" id="RHEA:20856"/>
        <dbReference type="ChEBI" id="CHEBI:15377"/>
        <dbReference type="ChEBI" id="CHEBI:28868"/>
        <dbReference type="ChEBI" id="CHEBI:52639"/>
        <dbReference type="ChEBI" id="CHEBI:57756"/>
        <dbReference type="EC" id="3.5.1.23"/>
    </reaction>
</comment>
<feature type="chain" id="PRO_5029504883" description="Neutral ceramidase" evidence="8">
    <location>
        <begin position="21"/>
        <end position="697"/>
    </location>
</feature>
<dbReference type="OrthoDB" id="191371at2759"/>
<dbReference type="InterPro" id="IPR031329">
    <property type="entry name" value="NEUT/ALK_ceramidase_N"/>
</dbReference>
<dbReference type="EnsemblMetazoa" id="XM_030979071">
    <property type="protein sequence ID" value="XP_030834931"/>
    <property type="gene ID" value="LOC576884"/>
</dbReference>
<evidence type="ECO:0000256" key="8">
    <source>
        <dbReference type="SAM" id="SignalP"/>
    </source>
</evidence>
<dbReference type="GO" id="GO:0005576">
    <property type="term" value="C:extracellular region"/>
    <property type="evidence" value="ECO:0000318"/>
    <property type="project" value="GO_Central"/>
</dbReference>
<evidence type="ECO:0000256" key="3">
    <source>
        <dbReference type="ARBA" id="ARBA00019235"/>
    </source>
</evidence>
<keyword evidence="6" id="KW-0862">Zinc</keyword>
<evidence type="ECO:0000256" key="6">
    <source>
        <dbReference type="PIRSR" id="PIRSR606823-2"/>
    </source>
</evidence>
<comment type="similarity">
    <text evidence="1 7">Belongs to the neutral ceramidase family.</text>
</comment>
<evidence type="ECO:0000259" key="9">
    <source>
        <dbReference type="Pfam" id="PF04734"/>
    </source>
</evidence>
<keyword evidence="12" id="KW-1185">Reference proteome</keyword>
<evidence type="ECO:0000256" key="1">
    <source>
        <dbReference type="ARBA" id="ARBA00009835"/>
    </source>
</evidence>
<dbReference type="KEGG" id="spu:576884"/>
<proteinExistence type="inferred from homology"/>
<dbReference type="AlphaFoldDB" id="A0A7M7NFU1"/>
<organism evidence="11 12">
    <name type="scientific">Strongylocentrotus purpuratus</name>
    <name type="common">Purple sea urchin</name>
    <dbReference type="NCBI Taxonomy" id="7668"/>
    <lineage>
        <taxon>Eukaryota</taxon>
        <taxon>Metazoa</taxon>
        <taxon>Echinodermata</taxon>
        <taxon>Eleutherozoa</taxon>
        <taxon>Echinozoa</taxon>
        <taxon>Echinoidea</taxon>
        <taxon>Euechinoidea</taxon>
        <taxon>Echinacea</taxon>
        <taxon>Camarodonta</taxon>
        <taxon>Echinidea</taxon>
        <taxon>Strongylocentrotidae</taxon>
        <taxon>Strongylocentrotus</taxon>
    </lineage>
</organism>
<evidence type="ECO:0000256" key="7">
    <source>
        <dbReference type="RuleBase" id="RU366019"/>
    </source>
</evidence>
<feature type="binding site" evidence="6">
    <location>
        <position position="501"/>
    </location>
    <ligand>
        <name>Zn(2+)</name>
        <dbReference type="ChEBI" id="CHEBI:29105"/>
    </ligand>
</feature>
<dbReference type="OMA" id="GTTVQTC"/>
<dbReference type="GeneID" id="576884"/>
<evidence type="ECO:0000256" key="5">
    <source>
        <dbReference type="PIRSR" id="PIRSR606823-1"/>
    </source>
</evidence>
<feature type="binding site" evidence="6">
    <location>
        <position position="226"/>
    </location>
    <ligand>
        <name>Zn(2+)</name>
        <dbReference type="ChEBI" id="CHEBI:29105"/>
    </ligand>
</feature>
<feature type="domain" description="Neutral/alkaline non-lysosomal ceramidase C-terminal" evidence="10">
    <location>
        <begin position="532"/>
        <end position="695"/>
    </location>
</feature>
<dbReference type="Proteomes" id="UP000007110">
    <property type="component" value="Unassembled WGS sequence"/>
</dbReference>
<feature type="binding site" evidence="6">
    <location>
        <position position="461"/>
    </location>
    <ligand>
        <name>Zn(2+)</name>
        <dbReference type="ChEBI" id="CHEBI:29105"/>
    </ligand>
</feature>
<dbReference type="GO" id="GO:0042759">
    <property type="term" value="P:long-chain fatty acid biosynthetic process"/>
    <property type="evidence" value="ECO:0000318"/>
    <property type="project" value="GO_Central"/>
</dbReference>
<dbReference type="GO" id="GO:0046514">
    <property type="term" value="P:ceramide catabolic process"/>
    <property type="evidence" value="ECO:0000318"/>
    <property type="project" value="GO_Central"/>
</dbReference>
<evidence type="ECO:0000256" key="2">
    <source>
        <dbReference type="ARBA" id="ARBA00011891"/>
    </source>
</evidence>
<dbReference type="InterPro" id="IPR006823">
    <property type="entry name" value="Ceramidase_alk"/>
</dbReference>
<dbReference type="InterPro" id="IPR031331">
    <property type="entry name" value="NEUT/ALK_ceramidase_C"/>
</dbReference>
<feature type="domain" description="Neutral/alkaline non-lysosomal ceramidase N-terminal" evidence="9">
    <location>
        <begin position="25"/>
        <end position="530"/>
    </location>
</feature>
<dbReference type="Pfam" id="PF17048">
    <property type="entry name" value="Ceramidse_alk_C"/>
    <property type="match status" value="1"/>
</dbReference>
<feature type="signal peptide" evidence="8">
    <location>
        <begin position="1"/>
        <end position="20"/>
    </location>
</feature>
<dbReference type="GO" id="GO:0016020">
    <property type="term" value="C:membrane"/>
    <property type="evidence" value="ECO:0007669"/>
    <property type="project" value="GOC"/>
</dbReference>
<reference evidence="12" key="1">
    <citation type="submission" date="2015-02" db="EMBL/GenBank/DDBJ databases">
        <title>Genome sequencing for Strongylocentrotus purpuratus.</title>
        <authorList>
            <person name="Murali S."/>
            <person name="Liu Y."/>
            <person name="Vee V."/>
            <person name="English A."/>
            <person name="Wang M."/>
            <person name="Skinner E."/>
            <person name="Han Y."/>
            <person name="Muzny D.M."/>
            <person name="Worley K.C."/>
            <person name="Gibbs R.A."/>
        </authorList>
    </citation>
    <scope>NUCLEOTIDE SEQUENCE</scope>
</reference>
<evidence type="ECO:0000256" key="4">
    <source>
        <dbReference type="ARBA" id="ARBA00022801"/>
    </source>
</evidence>
<dbReference type="PANTHER" id="PTHR12670:SF1">
    <property type="entry name" value="NEUTRAL CERAMIDASE"/>
    <property type="match status" value="1"/>
</dbReference>
<feature type="active site" description="Nucleophile" evidence="5">
    <location>
        <position position="277"/>
    </location>
</feature>
<dbReference type="FunFam" id="2.60.40.2300:FF:000004">
    <property type="entry name" value="Neutral/alkaline nonlysosomal ceramidase, putative"/>
    <property type="match status" value="1"/>
</dbReference>
<dbReference type="InterPro" id="IPR038445">
    <property type="entry name" value="NCDase_C_sf"/>
</dbReference>
<dbReference type="GO" id="GO:0017040">
    <property type="term" value="F:N-acylsphingosine amidohydrolase activity"/>
    <property type="evidence" value="ECO:0000318"/>
    <property type="project" value="GO_Central"/>
</dbReference>
<name>A0A7M7NFU1_STRPU</name>
<keyword evidence="8" id="KW-0732">Signal</keyword>